<evidence type="ECO:0000313" key="1">
    <source>
        <dbReference type="EMBL" id="OCW59208.1"/>
    </source>
</evidence>
<comment type="caution">
    <text evidence="1">The sequence shown here is derived from an EMBL/GenBank/DDBJ whole genome shotgun (WGS) entry which is preliminary data.</text>
</comment>
<keyword evidence="2" id="KW-1185">Reference proteome</keyword>
<sequence>MAIGRSLSPTGRGIGRHCEAKLSRCLSWVRGFEAPLQCGEYSVEHGATFVDDFVVPEPQHAVAIRCQPCRAAGVPGFIQGVLAAVEFHDQFFTAAAKIADKATDAHLAREPVAVEEAVAELLPKQMFRVGRLGAHAARQCLGRGHRFWGEAPLTRTPRCGARPLPLGER</sequence>
<dbReference type="EMBL" id="LQZT01000001">
    <property type="protein sequence ID" value="OCW59208.1"/>
    <property type="molecule type" value="Genomic_DNA"/>
</dbReference>
<dbReference type="Proteomes" id="UP000094795">
    <property type="component" value="Unassembled WGS sequence"/>
</dbReference>
<proteinExistence type="predicted"/>
<accession>A0A1C1Z0B6</accession>
<reference evidence="1 2" key="1">
    <citation type="submission" date="2015-12" db="EMBL/GenBank/DDBJ databases">
        <authorList>
            <person name="Shamseldin A."/>
            <person name="Moawad H."/>
            <person name="Abd El-Rahim W.M."/>
            <person name="Sadowsky M.J."/>
        </authorList>
    </citation>
    <scope>NUCLEOTIDE SEQUENCE [LARGE SCALE GENOMIC DNA]</scope>
    <source>
        <strain evidence="1 2">JC234</strain>
    </source>
</reference>
<organism evidence="1 2">
    <name type="scientific">Hoeflea olei</name>
    <dbReference type="NCBI Taxonomy" id="1480615"/>
    <lineage>
        <taxon>Bacteria</taxon>
        <taxon>Pseudomonadati</taxon>
        <taxon>Pseudomonadota</taxon>
        <taxon>Alphaproteobacteria</taxon>
        <taxon>Hyphomicrobiales</taxon>
        <taxon>Rhizobiaceae</taxon>
        <taxon>Hoeflea</taxon>
    </lineage>
</organism>
<gene>
    <name evidence="1" type="ORF">AWJ14_09110</name>
</gene>
<protein>
    <submittedName>
        <fullName evidence="1">Uncharacterized protein</fullName>
    </submittedName>
</protein>
<evidence type="ECO:0000313" key="2">
    <source>
        <dbReference type="Proteomes" id="UP000094795"/>
    </source>
</evidence>
<name>A0A1C1Z0B6_9HYPH</name>
<dbReference type="AlphaFoldDB" id="A0A1C1Z0B6"/>